<evidence type="ECO:0000313" key="3">
    <source>
        <dbReference type="Proteomes" id="UP001595947"/>
    </source>
</evidence>
<comment type="caution">
    <text evidence="2">The sequence shown here is derived from an EMBL/GenBank/DDBJ whole genome shotgun (WGS) entry which is preliminary data.</text>
</comment>
<dbReference type="InterPro" id="IPR029058">
    <property type="entry name" value="AB_hydrolase_fold"/>
</dbReference>
<dbReference type="Pfam" id="PF01738">
    <property type="entry name" value="DLH"/>
    <property type="match status" value="1"/>
</dbReference>
<dbReference type="PANTHER" id="PTHR46623:SF10">
    <property type="entry name" value="CARBOXYMETHYLENEBUTENOLIDASE HOMOLOG"/>
    <property type="match status" value="1"/>
</dbReference>
<dbReference type="Gene3D" id="3.40.50.1820">
    <property type="entry name" value="alpha/beta hydrolase"/>
    <property type="match status" value="1"/>
</dbReference>
<keyword evidence="3" id="KW-1185">Reference proteome</keyword>
<dbReference type="EC" id="3.1.-.-" evidence="2"/>
<evidence type="ECO:0000259" key="1">
    <source>
        <dbReference type="Pfam" id="PF01738"/>
    </source>
</evidence>
<sequence>MPRTELTVDTPDGTCRATLHTPEGDGPWPGVLHYPDAGGVRETIAAMADAVAGSGFAVLLPDIYYRTPYAPFDTATLFGDPEEFARLGELVAGLTPDRVVTDARAYVEALSARPEVADSGMGAVGYCFGGSMAFRAGATVPQTVAAVASVHGGGLAAPDEPTSPHLLVGDLRAAVYVAAATDDAAFDDAAHARLREAFDAAGVTATIETYPAAHGFAVPDNPTHDDAADRRHRATLAAFLTEHLAR</sequence>
<reference evidence="3" key="1">
    <citation type="journal article" date="2019" name="Int. J. Syst. Evol. Microbiol.">
        <title>The Global Catalogue of Microorganisms (GCM) 10K type strain sequencing project: providing services to taxonomists for standard genome sequencing and annotation.</title>
        <authorList>
            <consortium name="The Broad Institute Genomics Platform"/>
            <consortium name="The Broad Institute Genome Sequencing Center for Infectious Disease"/>
            <person name="Wu L."/>
            <person name="Ma J."/>
        </authorList>
    </citation>
    <scope>NUCLEOTIDE SEQUENCE [LARGE SCALE GENOMIC DNA]</scope>
    <source>
        <strain evidence="3">CGMCC 4.7093</strain>
    </source>
</reference>
<organism evidence="2 3">
    <name type="scientific">Actinomycetospora atypica</name>
    <dbReference type="NCBI Taxonomy" id="1290095"/>
    <lineage>
        <taxon>Bacteria</taxon>
        <taxon>Bacillati</taxon>
        <taxon>Actinomycetota</taxon>
        <taxon>Actinomycetes</taxon>
        <taxon>Pseudonocardiales</taxon>
        <taxon>Pseudonocardiaceae</taxon>
        <taxon>Actinomycetospora</taxon>
    </lineage>
</organism>
<dbReference type="PANTHER" id="PTHR46623">
    <property type="entry name" value="CARBOXYMETHYLENEBUTENOLIDASE-RELATED"/>
    <property type="match status" value="1"/>
</dbReference>
<proteinExistence type="predicted"/>
<accession>A0ABV9YKL6</accession>
<dbReference type="RefSeq" id="WP_378035403.1">
    <property type="nucleotide sequence ID" value="NZ_JBHSIV010000006.1"/>
</dbReference>
<dbReference type="InterPro" id="IPR051049">
    <property type="entry name" value="Dienelactone_hydrolase-like"/>
</dbReference>
<gene>
    <name evidence="2" type="ORF">ACFPBZ_07530</name>
</gene>
<evidence type="ECO:0000313" key="2">
    <source>
        <dbReference type="EMBL" id="MFC5062050.1"/>
    </source>
</evidence>
<keyword evidence="2" id="KW-0378">Hydrolase</keyword>
<dbReference type="GO" id="GO:0016787">
    <property type="term" value="F:hydrolase activity"/>
    <property type="evidence" value="ECO:0007669"/>
    <property type="project" value="UniProtKB-KW"/>
</dbReference>
<dbReference type="SUPFAM" id="SSF53474">
    <property type="entry name" value="alpha/beta-Hydrolases"/>
    <property type="match status" value="1"/>
</dbReference>
<name>A0ABV9YKL6_9PSEU</name>
<dbReference type="Proteomes" id="UP001595947">
    <property type="component" value="Unassembled WGS sequence"/>
</dbReference>
<feature type="domain" description="Dienelactone hydrolase" evidence="1">
    <location>
        <begin position="16"/>
        <end position="243"/>
    </location>
</feature>
<protein>
    <submittedName>
        <fullName evidence="2">Dienelactone hydrolase family protein</fullName>
        <ecNumber evidence="2">3.1.-.-</ecNumber>
    </submittedName>
</protein>
<dbReference type="EMBL" id="JBHSIV010000006">
    <property type="protein sequence ID" value="MFC5062050.1"/>
    <property type="molecule type" value="Genomic_DNA"/>
</dbReference>
<dbReference type="InterPro" id="IPR002925">
    <property type="entry name" value="Dienelactn_hydro"/>
</dbReference>